<feature type="transmembrane region" description="Helical" evidence="1">
    <location>
        <begin position="209"/>
        <end position="229"/>
    </location>
</feature>
<evidence type="ECO:0000256" key="1">
    <source>
        <dbReference type="SAM" id="Phobius"/>
    </source>
</evidence>
<dbReference type="RefSeq" id="WP_305756761.1">
    <property type="nucleotide sequence ID" value="NZ_JAPCKK010000031.1"/>
</dbReference>
<sequence>MWLDAYSSDVFQAFSSPHLVWIGIIAAVVWLLFVLRHQIRSRDKLRAWLRWLLAAILLASEVCLQCWYIQQQVWDASRTLPLELCSITLLLSSVMLMTRSRLLYQFLFFAGIAGALQAVVTPNLAYDFPHFRFIQFFVAHAAIILASLYMTWVEGCRPTWKSIGLAMLFLNGCALIVWIADLLLDANYMFLRGKPDTPSLLDLLGPYPYYILAEEAVAFMFFSCMLLLFKLLSGKRESASEEITA</sequence>
<dbReference type="InterPro" id="IPR011737">
    <property type="entry name" value="CHP02206_TP0381"/>
</dbReference>
<feature type="transmembrane region" description="Helical" evidence="1">
    <location>
        <begin position="133"/>
        <end position="153"/>
    </location>
</feature>
<feature type="transmembrane region" description="Helical" evidence="1">
    <location>
        <begin position="76"/>
        <end position="96"/>
    </location>
</feature>
<reference evidence="2 3" key="1">
    <citation type="submission" date="2022-10" db="EMBL/GenBank/DDBJ databases">
        <title>Paenibacillus description and whole genome data of maize root bacterial community.</title>
        <authorList>
            <person name="Marton D."/>
            <person name="Farkas M."/>
            <person name="Cserhati M."/>
        </authorList>
    </citation>
    <scope>NUCLEOTIDE SEQUENCE [LARGE SCALE GENOMIC DNA]</scope>
    <source>
        <strain evidence="2 3">P96</strain>
    </source>
</reference>
<dbReference type="Proteomes" id="UP001241848">
    <property type="component" value="Unassembled WGS sequence"/>
</dbReference>
<keyword evidence="1" id="KW-0812">Transmembrane</keyword>
<evidence type="ECO:0000313" key="3">
    <source>
        <dbReference type="Proteomes" id="UP001241848"/>
    </source>
</evidence>
<dbReference type="EMBL" id="JAPCKK010000031">
    <property type="protein sequence ID" value="MDP4099052.1"/>
    <property type="molecule type" value="Genomic_DNA"/>
</dbReference>
<feature type="transmembrane region" description="Helical" evidence="1">
    <location>
        <begin position="18"/>
        <end position="35"/>
    </location>
</feature>
<accession>A0ABT9FWE6</accession>
<evidence type="ECO:0000313" key="2">
    <source>
        <dbReference type="EMBL" id="MDP4099052.1"/>
    </source>
</evidence>
<comment type="caution">
    <text evidence="2">The sequence shown here is derived from an EMBL/GenBank/DDBJ whole genome shotgun (WGS) entry which is preliminary data.</text>
</comment>
<organism evidence="2 3">
    <name type="scientific">Paenibacillus zeirhizosphaerae</name>
    <dbReference type="NCBI Taxonomy" id="2987519"/>
    <lineage>
        <taxon>Bacteria</taxon>
        <taxon>Bacillati</taxon>
        <taxon>Bacillota</taxon>
        <taxon>Bacilli</taxon>
        <taxon>Bacillales</taxon>
        <taxon>Paenibacillaceae</taxon>
        <taxon>Paenibacillus</taxon>
    </lineage>
</organism>
<feature type="transmembrane region" description="Helical" evidence="1">
    <location>
        <begin position="47"/>
        <end position="70"/>
    </location>
</feature>
<protein>
    <submittedName>
        <fullName evidence="2">TIGR02206 family membrane protein</fullName>
    </submittedName>
</protein>
<gene>
    <name evidence="2" type="ORF">OIN60_20200</name>
</gene>
<proteinExistence type="predicted"/>
<dbReference type="NCBIfam" id="TIGR02206">
    <property type="entry name" value="intg_mem_TP0381"/>
    <property type="match status" value="1"/>
</dbReference>
<name>A0ABT9FWE6_9BACL</name>
<keyword evidence="1" id="KW-1133">Transmembrane helix</keyword>
<keyword evidence="3" id="KW-1185">Reference proteome</keyword>
<feature type="transmembrane region" description="Helical" evidence="1">
    <location>
        <begin position="103"/>
        <end position="121"/>
    </location>
</feature>
<feature type="transmembrane region" description="Helical" evidence="1">
    <location>
        <begin position="165"/>
        <end position="189"/>
    </location>
</feature>
<dbReference type="Pfam" id="PF14808">
    <property type="entry name" value="TMEM164"/>
    <property type="match status" value="1"/>
</dbReference>
<keyword evidence="1" id="KW-0472">Membrane</keyword>